<evidence type="ECO:0000256" key="7">
    <source>
        <dbReference type="ARBA" id="ARBA00023180"/>
    </source>
</evidence>
<dbReference type="EMBL" id="OU963865">
    <property type="protein sequence ID" value="CAH0771487.1"/>
    <property type="molecule type" value="Genomic_DNA"/>
</dbReference>
<feature type="region of interest" description="Disordered" evidence="9">
    <location>
        <begin position="672"/>
        <end position="695"/>
    </location>
</feature>
<feature type="domain" description="Cadherin" evidence="12">
    <location>
        <begin position="141"/>
        <end position="248"/>
    </location>
</feature>
<dbReference type="GO" id="GO:0007156">
    <property type="term" value="P:homophilic cell adhesion via plasma membrane adhesion molecules"/>
    <property type="evidence" value="ECO:0007669"/>
    <property type="project" value="InterPro"/>
</dbReference>
<feature type="region of interest" description="Disordered" evidence="9">
    <location>
        <begin position="707"/>
        <end position="732"/>
    </location>
</feature>
<reference evidence="13" key="1">
    <citation type="submission" date="2021-12" db="EMBL/GenBank/DDBJ databases">
        <authorList>
            <person name="King R."/>
        </authorList>
    </citation>
    <scope>NUCLEOTIDE SEQUENCE</scope>
</reference>
<evidence type="ECO:0000256" key="3">
    <source>
        <dbReference type="ARBA" id="ARBA00022737"/>
    </source>
</evidence>
<accession>A0A9P0CDF6</accession>
<dbReference type="GO" id="GO:0005509">
    <property type="term" value="F:calcium ion binding"/>
    <property type="evidence" value="ECO:0007669"/>
    <property type="project" value="UniProtKB-UniRule"/>
</dbReference>
<evidence type="ECO:0000256" key="6">
    <source>
        <dbReference type="ARBA" id="ARBA00023136"/>
    </source>
</evidence>
<protein>
    <recommendedName>
        <fullName evidence="12">Cadherin domain-containing protein</fullName>
    </recommendedName>
</protein>
<keyword evidence="14" id="KW-1185">Reference proteome</keyword>
<evidence type="ECO:0000256" key="10">
    <source>
        <dbReference type="SAM" id="Phobius"/>
    </source>
</evidence>
<evidence type="ECO:0000313" key="13">
    <source>
        <dbReference type="EMBL" id="CAH0771487.1"/>
    </source>
</evidence>
<dbReference type="GO" id="GO:0005886">
    <property type="term" value="C:plasma membrane"/>
    <property type="evidence" value="ECO:0007669"/>
    <property type="project" value="InterPro"/>
</dbReference>
<evidence type="ECO:0000259" key="12">
    <source>
        <dbReference type="PROSITE" id="PS50268"/>
    </source>
</evidence>
<dbReference type="PRINTS" id="PR00205">
    <property type="entry name" value="CADHERIN"/>
</dbReference>
<keyword evidence="11" id="KW-0732">Signal</keyword>
<evidence type="ECO:0000256" key="4">
    <source>
        <dbReference type="ARBA" id="ARBA00022837"/>
    </source>
</evidence>
<feature type="domain" description="Cadherin" evidence="12">
    <location>
        <begin position="44"/>
        <end position="140"/>
    </location>
</feature>
<feature type="domain" description="Cadherin" evidence="12">
    <location>
        <begin position="360"/>
        <end position="455"/>
    </location>
</feature>
<evidence type="ECO:0000256" key="2">
    <source>
        <dbReference type="ARBA" id="ARBA00022692"/>
    </source>
</evidence>
<dbReference type="InterPro" id="IPR020894">
    <property type="entry name" value="Cadherin_CS"/>
</dbReference>
<dbReference type="PANTHER" id="PTHR24028">
    <property type="entry name" value="CADHERIN-87A"/>
    <property type="match status" value="1"/>
</dbReference>
<keyword evidence="5 10" id="KW-1133">Transmembrane helix</keyword>
<feature type="transmembrane region" description="Helical" evidence="10">
    <location>
        <begin position="565"/>
        <end position="585"/>
    </location>
</feature>
<keyword evidence="6 10" id="KW-0472">Membrane</keyword>
<feature type="domain" description="Cadherin" evidence="12">
    <location>
        <begin position="249"/>
        <end position="359"/>
    </location>
</feature>
<dbReference type="FunFam" id="2.60.40.60:FF:000262">
    <property type="entry name" value="protocadherin-23 isoform X2"/>
    <property type="match status" value="1"/>
</dbReference>
<keyword evidence="7" id="KW-0325">Glycoprotein</keyword>
<dbReference type="Proteomes" id="UP001152759">
    <property type="component" value="Chromosome 4"/>
</dbReference>
<feature type="chain" id="PRO_5040223539" description="Cadherin domain-containing protein" evidence="11">
    <location>
        <begin position="24"/>
        <end position="744"/>
    </location>
</feature>
<keyword evidence="2 10" id="KW-0812">Transmembrane</keyword>
<name>A0A9P0CDF6_BEMTA</name>
<evidence type="ECO:0000256" key="5">
    <source>
        <dbReference type="ARBA" id="ARBA00022989"/>
    </source>
</evidence>
<dbReference type="SMART" id="SM00112">
    <property type="entry name" value="CA"/>
    <property type="match status" value="4"/>
</dbReference>
<dbReference type="CDD" id="cd11304">
    <property type="entry name" value="Cadherin_repeat"/>
    <property type="match status" value="5"/>
</dbReference>
<dbReference type="Pfam" id="PF00028">
    <property type="entry name" value="Cadherin"/>
    <property type="match status" value="2"/>
</dbReference>
<dbReference type="PANTHER" id="PTHR24028:SF339">
    <property type="entry name" value="CADHERIN DOMAIN-CONTAINING PROTEIN"/>
    <property type="match status" value="1"/>
</dbReference>
<keyword evidence="4 8" id="KW-0106">Calcium</keyword>
<dbReference type="KEGG" id="btab:109034148"/>
<evidence type="ECO:0000313" key="14">
    <source>
        <dbReference type="Proteomes" id="UP001152759"/>
    </source>
</evidence>
<dbReference type="InterPro" id="IPR015919">
    <property type="entry name" value="Cadherin-like_sf"/>
</dbReference>
<dbReference type="PROSITE" id="PS00232">
    <property type="entry name" value="CADHERIN_1"/>
    <property type="match status" value="1"/>
</dbReference>
<evidence type="ECO:0000256" key="1">
    <source>
        <dbReference type="ARBA" id="ARBA00004167"/>
    </source>
</evidence>
<feature type="signal peptide" evidence="11">
    <location>
        <begin position="1"/>
        <end position="23"/>
    </location>
</feature>
<comment type="subcellular location">
    <subcellularLocation>
        <location evidence="1">Membrane</location>
        <topology evidence="1">Single-pass membrane protein</topology>
    </subcellularLocation>
</comment>
<proteinExistence type="predicted"/>
<dbReference type="FunFam" id="2.60.40.60:FF:000104">
    <property type="entry name" value="cadherin-23 isoform X1"/>
    <property type="match status" value="1"/>
</dbReference>
<gene>
    <name evidence="13" type="ORF">BEMITA_LOCUS8225</name>
</gene>
<dbReference type="PROSITE" id="PS50268">
    <property type="entry name" value="CADHERIN_2"/>
    <property type="match status" value="5"/>
</dbReference>
<dbReference type="OrthoDB" id="6250271at2759"/>
<evidence type="ECO:0000256" key="9">
    <source>
        <dbReference type="SAM" id="MobiDB-lite"/>
    </source>
</evidence>
<evidence type="ECO:0000256" key="11">
    <source>
        <dbReference type="SAM" id="SignalP"/>
    </source>
</evidence>
<dbReference type="AlphaFoldDB" id="A0A9P0CDF6"/>
<keyword evidence="3" id="KW-0677">Repeat</keyword>
<dbReference type="Gene3D" id="2.60.40.60">
    <property type="entry name" value="Cadherins"/>
    <property type="match status" value="5"/>
</dbReference>
<organism evidence="13 14">
    <name type="scientific">Bemisia tabaci</name>
    <name type="common">Sweetpotato whitefly</name>
    <name type="synonym">Aleurodes tabaci</name>
    <dbReference type="NCBI Taxonomy" id="7038"/>
    <lineage>
        <taxon>Eukaryota</taxon>
        <taxon>Metazoa</taxon>
        <taxon>Ecdysozoa</taxon>
        <taxon>Arthropoda</taxon>
        <taxon>Hexapoda</taxon>
        <taxon>Insecta</taxon>
        <taxon>Pterygota</taxon>
        <taxon>Neoptera</taxon>
        <taxon>Paraneoptera</taxon>
        <taxon>Hemiptera</taxon>
        <taxon>Sternorrhyncha</taxon>
        <taxon>Aleyrodoidea</taxon>
        <taxon>Aleyrodidae</taxon>
        <taxon>Aleyrodinae</taxon>
        <taxon>Bemisia</taxon>
    </lineage>
</organism>
<dbReference type="InterPro" id="IPR050174">
    <property type="entry name" value="Protocadherin/Cadherin-CA"/>
</dbReference>
<dbReference type="InterPro" id="IPR002126">
    <property type="entry name" value="Cadherin-like_dom"/>
</dbReference>
<dbReference type="SUPFAM" id="SSF49313">
    <property type="entry name" value="Cadherin-like"/>
    <property type="match status" value="4"/>
</dbReference>
<feature type="domain" description="Cadherin" evidence="12">
    <location>
        <begin position="456"/>
        <end position="561"/>
    </location>
</feature>
<evidence type="ECO:0000256" key="8">
    <source>
        <dbReference type="PROSITE-ProRule" id="PRU00043"/>
    </source>
</evidence>
<sequence>MHRVAPLLLCRLVIISNLLLALAQNAVDNRCYLESGGSAESFFVSEDLPVGATIGVIRIVGELGERGNIELRLQESDSPVRITPNSKNLTLTRKLDKEGIEGPSSVYVNIICDRKRTSDPGFVIPVNIRVTDANDNAPQFVNAPYVLNISEVTVVGTRVLQGVKAVDADQQGPFSTVQYSVLSGPHSDYFVFINGLEGTLVLRKALDYETLSNFTLVIRAQDQGSPPQWSDTLLHVNVIDADDQNPKFYHDHYTATLPEATQQGTRLKIFPDEIAAYDQDIGINAPVYYTFNADGIEYRYFEVDRASAHISTKRAISEDELLQPVTIVIKATQFDNADRYALATLTVARPGSSTRDLTFLQSHYYAGVLENTPIGSVILTVVTNKPRNKRIRYWLSEYESMFQVTPSGDITLLQALDYETEELYTFNVHASDTFSNATCFVNITVLNVNDWDPRFRYPQYEFFLNDDALIPGSVVGKVEAADGDKNDYITLSLRGPAAKMFSVNEEGVITLCDVTAFNSSTAHLVAVATDSGIPPRQASVPVIVHIPGVMVGGWATRGPGFVTTVIFGTTLSVLALIIILLLAYIHKNKKQKSATRLENNMNKFGGFVASPVYPEKVVGIGKMENPVFNGGRNTSPSQFSTATVKSIMSPNRMNNSQLSATTSHRIKQKIAPAPPQVPKLSTPSPPHSRLWPQGSFPRRVKKLSWNDESDSYQRRGDVDSEVNSSPLALENNKGSEHMNLTVYF</sequence>